<feature type="compositionally biased region" description="Basic residues" evidence="1">
    <location>
        <begin position="1985"/>
        <end position="1996"/>
    </location>
</feature>
<protein>
    <submittedName>
        <fullName evidence="4">Cell surface protein SprA</fullName>
    </submittedName>
</protein>
<feature type="signal peptide" evidence="2">
    <location>
        <begin position="1"/>
        <end position="29"/>
    </location>
</feature>
<dbReference type="STRING" id="1123037.GCA_000425305_01764"/>
<feature type="region of interest" description="Disordered" evidence="1">
    <location>
        <begin position="490"/>
        <end position="545"/>
    </location>
</feature>
<gene>
    <name evidence="4" type="primary">sprA</name>
    <name evidence="4" type="ORF">ES692_07240</name>
</gene>
<feature type="compositionally biased region" description="Polar residues" evidence="1">
    <location>
        <begin position="1223"/>
        <end position="1241"/>
    </location>
</feature>
<evidence type="ECO:0000259" key="3">
    <source>
        <dbReference type="Pfam" id="PF14349"/>
    </source>
</evidence>
<dbReference type="EMBL" id="VOSB01000009">
    <property type="protein sequence ID" value="TXE18036.1"/>
    <property type="molecule type" value="Genomic_DNA"/>
</dbReference>
<evidence type="ECO:0000256" key="1">
    <source>
        <dbReference type="SAM" id="MobiDB-lite"/>
    </source>
</evidence>
<feature type="chain" id="PRO_5023115385" evidence="2">
    <location>
        <begin position="30"/>
        <end position="2500"/>
    </location>
</feature>
<keyword evidence="5" id="KW-1185">Reference proteome</keyword>
<feature type="domain" description="Gliding motility protein SprA N-terminal" evidence="3">
    <location>
        <begin position="1196"/>
        <end position="1691"/>
    </location>
</feature>
<dbReference type="OrthoDB" id="9806090at2"/>
<comment type="caution">
    <text evidence="4">The sequence shown here is derived from an EMBL/GenBank/DDBJ whole genome shotgun (WGS) entry which is preliminary data.</text>
</comment>
<feature type="domain" description="Gliding motility protein SprA N-terminal" evidence="3">
    <location>
        <begin position="55"/>
        <end position="453"/>
    </location>
</feature>
<dbReference type="InterPro" id="IPR026377">
    <property type="entry name" value="Cell_surface_SprA"/>
</dbReference>
<evidence type="ECO:0000313" key="5">
    <source>
        <dbReference type="Proteomes" id="UP000321938"/>
    </source>
</evidence>
<accession>A0A5C7B7E9</accession>
<keyword evidence="2" id="KW-0732">Signal</keyword>
<feature type="region of interest" description="Disordered" evidence="1">
    <location>
        <begin position="1223"/>
        <end position="1249"/>
    </location>
</feature>
<organism evidence="4 5">
    <name type="scientific">Psychroserpens burtonensis</name>
    <dbReference type="NCBI Taxonomy" id="49278"/>
    <lineage>
        <taxon>Bacteria</taxon>
        <taxon>Pseudomonadati</taxon>
        <taxon>Bacteroidota</taxon>
        <taxon>Flavobacteriia</taxon>
        <taxon>Flavobacteriales</taxon>
        <taxon>Flavobacteriaceae</taxon>
        <taxon>Psychroserpens</taxon>
    </lineage>
</organism>
<name>A0A5C7B7E9_9FLAO</name>
<feature type="region of interest" description="Disordered" evidence="1">
    <location>
        <begin position="1985"/>
        <end position="2018"/>
    </location>
</feature>
<feature type="compositionally biased region" description="Polar residues" evidence="1">
    <location>
        <begin position="490"/>
        <end position="503"/>
    </location>
</feature>
<sequence>MSTTNFTFSKLYRLLFIIALVLFSGSAYAQTNPIDQDSTRTGFSLGRLSIPNPQSIVSKYTYDPITDRYIYTETVGKFNINYPIILTPAEFQRLVLLEQQQKYYKQKIDAAAGQKEGSEEEQKNLLPEFYINSGFFETIFGGNTIEVIPQGSAEVDLGILFTKQDNPTFSPRNRSNFTFDFDQRISLSLLGKVGTRLQVTVNYDTESTFDFQQLTKLEYTPTEDDIIRKIEVGNVNMPLNSSLITGAQSLFGVKTELQFGKTRVTAIFSEQQSQSQSVVAQGGGTVEEFEFFARDYDENRHYFLAHYFRDTYDESMLRYPFIANNVQITRLEVWVTNRSNQTDNVRNVVALQDLGESDYNPADTANDNIGLDNPPAGFINAPTGSFPDNGNNDFDPTNIGGAGSLLSTAVRDITTAEQGILVPANEGFDFGKLENARKLEQGRDYALSQQLGYISLNQRLLNDEILAVAFQYTIGGEVFQVGEFANDGVNSTASGNDTDSDNIPDSIDADVNGDGTVDNGPDTDNDGINDTGDADINGDGTIDNGPDINFDGVNDNFITVQEGSTQSLIVKMLKSPITDVNQPIWDLMMKNIYDTGAFQLDREDFRLNIFYTEASPLNYISPVDGTPFPVFGNNTPFDTSDDGEIIDTPLIRLFHLDRLNFNNDPQAGGDGFFDFVQGMTVLTQNGKIIFTKTEPFGRYLFDILDDDGNGIDNEADYNYDGPIMGSPYNPNQEKYVYDILYKQTKTAALDEAEKNKFQIKGRYKSSGGDGIPLGAFNVPRGSVIVTAGGRTLVEGQDYTVNYQIGRVYIIDEALKSSNIPINVAVENNAVFGQQTRRFTGVNVEHQFNENFVLGATLLNLNERPITQKANFNTEPINNTIFGFNGNFSTEVPFFTRLVNKLPNIDTDAPSNLSVRGEFAYLAPGAPKGTDFNNEATAYIDDFEGTQGSIDLLSPQSWFLASRPRGLGKVYVGFGGEDENGIQNGFDRALLNWYTIDPIFYSNQRPDEISDDDVSDVYTRRVFIDEVFPQLDIAQGQSTVINTLDLVYYPSERGPYNFDQDAVGDNLNTDDSWAGITRQITSTDFEQANVEYIEFWVQDPFLNNPNAGQSGKLFINLGNISEDVLKDGKKQYENGLPEDGDITPILPVTSFQTVVPRNQSLIYTFSTGGEERNNQDVGYDGYDDAEELAQFGGAFGDDPSKDNYSYYLNTEGNIFDRYKNYNGQQGNSPDVFTDTNRGSTPQPDVEDINRDNTMNTIDSYFQYEIEISPGLLNDNNPLINDIKPRTVTLPNGSTENVTWYQFRVPIGDGPSRTAVGGISDIRSVRFARLFLTDFDETTVLRFATLDLVRSDWRRYNLTLDEDPNNDNDDTDFTVGVVGLQQNEGNYDLPPGVVLEQLNNNNNIIRQNEQSLQLEVCDLEPQDSRGVFKNINVDMRQYNKLRMFIHADAGESATTVSDGDLVGFIRMGNDFTQNYYQIEVPLQISSGMSSQESIWPEVNEINIDLDILEQIKSIGIANGSLADLEPNFYNVIGGEVTEALEFDPPIIGQQRVAIIGNPNFGDVRVLMVGVKNSGQSGMDTCGEIWFNELRLSDLDNEGGWAAVAGLDANFADFANVSATGRISTIGFGSVEQRPNERSREDVEQYDVVTNLNLGQLLPKKWGIQLPFNYAVGEQVITPEYDEFYRDIKLQTQLDNTTNRDSILKVNENYTKRKSINFIGVRKNRTGDAKPRFYDVENLTLNYSYNKEERRDFEIESSLSQQIRAGVNYTYSFDSKPIEPFKKNDSLFRNKYWKILKDFNFNPIPTNFSVNTDIIRQFNKQKFREVDLAGDNIGLEELFRRNYNFNTQYAINYNLTKALSLNFTAANTNIVRNYFVDDVINGRQNPNLDVWDGFFDLGDPNIQNQQLQINYEIPLYKIPTLSFMRATYSYTGDFQWQKGSDLNNNLPIQNEDDSFTTYNLGNSIQNANTHNINSTFNMETLYKHIGLTKKKKRGPRRSQRATPGALDKDGNKIETPVAQNGASKKGVGSKILDGFIDAVTAVKRIQINYTENNGSFLPGYLRTPGIIGTLKPTLGYTFGSQSDIRDLAARNGWLTVFPDFNQQYSETTNRILDISADIELIKDLNIDLTGGRTYSESMTQNFRVEDFIDANGNPGSDGVLDYNPLITNSFGNFNISTALIKTSFDKSDENQSAAFDDFRTNRLVVARRLAREFYGNDNFALDSEGYPLGFGKNSQAVLLPSFLAAYKGTNPDKISLSAFRDIPIPNWQLKYTGFMKMKWFKKNFKRFSITHGYRSSYTINQFRTNLDLKPGDLQPGVAYEDQANLSDVVDQSGNFKNQTIFSNVNLEEQFSPLFRLDFEMKNSVKILAEMRKDRILSMSFDNNLLTEIQGKEYILGLGYRIKDLRIRSKLAGPKQIIKSDLNMRADVSVRNNKTIIRYLDIVNNQITQGQTVYGVKYTADYAFSKNLTAIFYFDYTFSEYEISTAFPQTTIRSGFTLRYNFGN</sequence>
<dbReference type="InterPro" id="IPR025684">
    <property type="entry name" value="SprA_N_dom"/>
</dbReference>
<dbReference type="Pfam" id="PF14349">
    <property type="entry name" value="SprA_N"/>
    <property type="match status" value="2"/>
</dbReference>
<dbReference type="NCBIfam" id="TIGR04189">
    <property type="entry name" value="surface_SprA"/>
    <property type="match status" value="1"/>
</dbReference>
<reference evidence="4 5" key="1">
    <citation type="submission" date="2019-08" db="EMBL/GenBank/DDBJ databases">
        <title>Genome of Psychroserpens burtonensis ACAM 167.</title>
        <authorList>
            <person name="Bowman J.P."/>
        </authorList>
    </citation>
    <scope>NUCLEOTIDE SEQUENCE [LARGE SCALE GENOMIC DNA]</scope>
    <source>
        <strain evidence="4 5">ACAM 167</strain>
    </source>
</reference>
<proteinExistence type="predicted"/>
<dbReference type="RefSeq" id="WP_147231477.1">
    <property type="nucleotide sequence ID" value="NZ_VOSB01000009.1"/>
</dbReference>
<evidence type="ECO:0000313" key="4">
    <source>
        <dbReference type="EMBL" id="TXE18036.1"/>
    </source>
</evidence>
<dbReference type="Proteomes" id="UP000321938">
    <property type="component" value="Unassembled WGS sequence"/>
</dbReference>
<evidence type="ECO:0000256" key="2">
    <source>
        <dbReference type="SAM" id="SignalP"/>
    </source>
</evidence>
<feature type="compositionally biased region" description="Low complexity" evidence="1">
    <location>
        <begin position="528"/>
        <end position="545"/>
    </location>
</feature>